<gene>
    <name evidence="1" type="ORF">V1517DRAFT_307897</name>
</gene>
<sequence length="529" mass="56716">MAETLISPQDGSTTPETELTVTLARSKAHRKLVGILAIVLSVAIVAVVLGVGLGVGLNKGTEPPAMASSRTSTCSTIYLEPTSTYSFHPPSSTSLNTTGSYCISESNVVKSPRFDNLSDWKIANGKFPFEQQLWGDGSSAGIFVPGTSFATTGSTILQLNQSRPFDASADPDLSVTKHYYPLPSMNQTITGLKPNMNYSLAYAFTAVTRIAAPGDWHWSTFNFSIAATGDGRQHSGGIRTTHNSTTIDLDIHQVSSFRTFVSMAGNNSSARGSFGAAGGLQVLTADSNGEISVLFEAAGKGVDLYLYYVSVYDPGNNICNFVKDKPTFVDGGLVPRHELYQVDNSTEAAWYCQPKSNVVQDPRFTTVGSDKALWAITSNVTDNFGAVEFSDGSPGGLYLPYVDGGGSGATIEQDILLSHPGAVYNIYASLLIKNSSLPYDMVIFRLRVRLSNTSDHATTFYDTTWDGMNYGAEGIGLIDIVTYPSRYVHLTVDVSSNYAVIIIPEITMYLNAEPGCGPASIGPRISCWI</sequence>
<keyword evidence="2" id="KW-1185">Reference proteome</keyword>
<dbReference type="Proteomes" id="UP001489719">
    <property type="component" value="Unassembled WGS sequence"/>
</dbReference>
<reference evidence="2" key="1">
    <citation type="journal article" date="2024" name="Front. Bioeng. Biotechnol.">
        <title>Genome-scale model development and genomic sequencing of the oleaginous clade Lipomyces.</title>
        <authorList>
            <person name="Czajka J.J."/>
            <person name="Han Y."/>
            <person name="Kim J."/>
            <person name="Mondo S.J."/>
            <person name="Hofstad B.A."/>
            <person name="Robles A."/>
            <person name="Haridas S."/>
            <person name="Riley R."/>
            <person name="LaButti K."/>
            <person name="Pangilinan J."/>
            <person name="Andreopoulos W."/>
            <person name="Lipzen A."/>
            <person name="Yan J."/>
            <person name="Wang M."/>
            <person name="Ng V."/>
            <person name="Grigoriev I.V."/>
            <person name="Spatafora J.W."/>
            <person name="Magnuson J.K."/>
            <person name="Baker S.E."/>
            <person name="Pomraning K.R."/>
        </authorList>
    </citation>
    <scope>NUCLEOTIDE SEQUENCE [LARGE SCALE GENOMIC DNA]</scope>
    <source>
        <strain evidence="2">CBS 10300</strain>
    </source>
</reference>
<comment type="caution">
    <text evidence="1">The sequence shown here is derived from an EMBL/GenBank/DDBJ whole genome shotgun (WGS) entry which is preliminary data.</text>
</comment>
<dbReference type="EMBL" id="MU970075">
    <property type="protein sequence ID" value="KAK9322518.1"/>
    <property type="molecule type" value="Genomic_DNA"/>
</dbReference>
<protein>
    <submittedName>
        <fullName evidence="1">Uncharacterized protein</fullName>
    </submittedName>
</protein>
<organism evidence="1 2">
    <name type="scientific">Lipomyces orientalis</name>
    <dbReference type="NCBI Taxonomy" id="1233043"/>
    <lineage>
        <taxon>Eukaryota</taxon>
        <taxon>Fungi</taxon>
        <taxon>Dikarya</taxon>
        <taxon>Ascomycota</taxon>
        <taxon>Saccharomycotina</taxon>
        <taxon>Lipomycetes</taxon>
        <taxon>Lipomycetales</taxon>
        <taxon>Lipomycetaceae</taxon>
        <taxon>Lipomyces</taxon>
    </lineage>
</organism>
<evidence type="ECO:0000313" key="2">
    <source>
        <dbReference type="Proteomes" id="UP001489719"/>
    </source>
</evidence>
<accession>A0ACC3TN11</accession>
<proteinExistence type="predicted"/>
<evidence type="ECO:0000313" key="1">
    <source>
        <dbReference type="EMBL" id="KAK9322518.1"/>
    </source>
</evidence>
<name>A0ACC3TN11_9ASCO</name>